<dbReference type="EMBL" id="CM046389">
    <property type="protein sequence ID" value="KAI8566407.1"/>
    <property type="molecule type" value="Genomic_DNA"/>
</dbReference>
<evidence type="ECO:0000313" key="1">
    <source>
        <dbReference type="EMBL" id="KAI8566407.1"/>
    </source>
</evidence>
<protein>
    <submittedName>
        <fullName evidence="1">Uncharacterized protein</fullName>
    </submittedName>
</protein>
<organism evidence="1 2">
    <name type="scientific">Rhododendron molle</name>
    <name type="common">Chinese azalea</name>
    <name type="synonym">Azalea mollis</name>
    <dbReference type="NCBI Taxonomy" id="49168"/>
    <lineage>
        <taxon>Eukaryota</taxon>
        <taxon>Viridiplantae</taxon>
        <taxon>Streptophyta</taxon>
        <taxon>Embryophyta</taxon>
        <taxon>Tracheophyta</taxon>
        <taxon>Spermatophyta</taxon>
        <taxon>Magnoliopsida</taxon>
        <taxon>eudicotyledons</taxon>
        <taxon>Gunneridae</taxon>
        <taxon>Pentapetalae</taxon>
        <taxon>asterids</taxon>
        <taxon>Ericales</taxon>
        <taxon>Ericaceae</taxon>
        <taxon>Ericoideae</taxon>
        <taxon>Rhodoreae</taxon>
        <taxon>Rhododendron</taxon>
    </lineage>
</organism>
<dbReference type="Proteomes" id="UP001062846">
    <property type="component" value="Chromosome 2"/>
</dbReference>
<reference evidence="1" key="1">
    <citation type="submission" date="2022-02" db="EMBL/GenBank/DDBJ databases">
        <title>Plant Genome Project.</title>
        <authorList>
            <person name="Zhang R.-G."/>
        </authorList>
    </citation>
    <scope>NUCLEOTIDE SEQUENCE</scope>
    <source>
        <strain evidence="1">AT1</strain>
    </source>
</reference>
<keyword evidence="2" id="KW-1185">Reference proteome</keyword>
<accession>A0ACC0PL20</accession>
<sequence length="100" mass="11600">MQEQTHHDEGKKKKYLPWCLVTRAQPRVDWSLAWRRDDRSELMRAGLTRCSSSPFMVRRKIPPLFSNVHMDMMVVAIAVNRRGGLAFFVFGPFALASLFC</sequence>
<proteinExistence type="predicted"/>
<evidence type="ECO:0000313" key="2">
    <source>
        <dbReference type="Proteomes" id="UP001062846"/>
    </source>
</evidence>
<name>A0ACC0PL20_RHOML</name>
<gene>
    <name evidence="1" type="ORF">RHMOL_Rhmol02G0037800</name>
</gene>
<comment type="caution">
    <text evidence="1">The sequence shown here is derived from an EMBL/GenBank/DDBJ whole genome shotgun (WGS) entry which is preliminary data.</text>
</comment>